<dbReference type="GO" id="GO:0008081">
    <property type="term" value="F:phosphoric diester hydrolase activity"/>
    <property type="evidence" value="ECO:0007669"/>
    <property type="project" value="InterPro"/>
</dbReference>
<dbReference type="OrthoDB" id="1058301at2759"/>
<dbReference type="InterPro" id="IPR017946">
    <property type="entry name" value="PLC-like_Pdiesterase_TIM-brl"/>
</dbReference>
<protein>
    <submittedName>
        <fullName evidence="3">PLC-like phosphodiesterase</fullName>
    </submittedName>
</protein>
<dbReference type="SUPFAM" id="SSF51695">
    <property type="entry name" value="PLC-like phosphodiesterases"/>
    <property type="match status" value="1"/>
</dbReference>
<dbReference type="Gene3D" id="3.20.20.190">
    <property type="entry name" value="Phosphatidylinositol (PI) phosphodiesterase"/>
    <property type="match status" value="1"/>
</dbReference>
<feature type="region of interest" description="Disordered" evidence="1">
    <location>
        <begin position="57"/>
        <end position="86"/>
    </location>
</feature>
<dbReference type="PROSITE" id="PS51704">
    <property type="entry name" value="GP_PDE"/>
    <property type="match status" value="1"/>
</dbReference>
<reference evidence="3" key="1">
    <citation type="journal article" date="2020" name="Stud. Mycol.">
        <title>101 Dothideomycetes genomes: a test case for predicting lifestyles and emergence of pathogens.</title>
        <authorList>
            <person name="Haridas S."/>
            <person name="Albert R."/>
            <person name="Binder M."/>
            <person name="Bloem J."/>
            <person name="Labutti K."/>
            <person name="Salamov A."/>
            <person name="Andreopoulos B."/>
            <person name="Baker S."/>
            <person name="Barry K."/>
            <person name="Bills G."/>
            <person name="Bluhm B."/>
            <person name="Cannon C."/>
            <person name="Castanera R."/>
            <person name="Culley D."/>
            <person name="Daum C."/>
            <person name="Ezra D."/>
            <person name="Gonzalez J."/>
            <person name="Henrissat B."/>
            <person name="Kuo A."/>
            <person name="Liang C."/>
            <person name="Lipzen A."/>
            <person name="Lutzoni F."/>
            <person name="Magnuson J."/>
            <person name="Mondo S."/>
            <person name="Nolan M."/>
            <person name="Ohm R."/>
            <person name="Pangilinan J."/>
            <person name="Park H.-J."/>
            <person name="Ramirez L."/>
            <person name="Alfaro M."/>
            <person name="Sun H."/>
            <person name="Tritt A."/>
            <person name="Yoshinaga Y."/>
            <person name="Zwiers L.-H."/>
            <person name="Turgeon B."/>
            <person name="Goodwin S."/>
            <person name="Spatafora J."/>
            <person name="Crous P."/>
            <person name="Grigoriev I."/>
        </authorList>
    </citation>
    <scope>NUCLEOTIDE SEQUENCE</scope>
    <source>
        <strain evidence="3">CBS 115976</strain>
    </source>
</reference>
<dbReference type="AlphaFoldDB" id="A0A6A6UG68"/>
<dbReference type="PANTHER" id="PTHR43805">
    <property type="entry name" value="GLYCEROPHOSPHORYL DIESTER PHOSPHODIESTERASE"/>
    <property type="match status" value="1"/>
</dbReference>
<evidence type="ECO:0000256" key="1">
    <source>
        <dbReference type="SAM" id="MobiDB-lite"/>
    </source>
</evidence>
<gene>
    <name evidence="3" type="ORF">BT63DRAFT_423861</name>
</gene>
<feature type="domain" description="GP-PDE" evidence="2">
    <location>
        <begin position="114"/>
        <end position="355"/>
    </location>
</feature>
<evidence type="ECO:0000313" key="4">
    <source>
        <dbReference type="Proteomes" id="UP000799302"/>
    </source>
</evidence>
<sequence>MQQLRMAVLQYRPAPVAALTPRFYLSLTLLRFPRLYTNSPVTHRRRRFFSCCAASSHPRSGTTMSSTESILGGPGVEDAPKGETDGPVVPSAQAFPDAPWTRAHTDERHGVRMPQTIAHRGYKAKFPENSMAAFRGAVEVGTHAIETDVHLSKDGVVVLSHDPTISRCFGKPDKIIDLEWSYLKTLRTTAEPHEPLPLLSDLLEYLAEPGNEKLWLLLDIKLDNNADDVMRLIGEVISQVAPAKDRPWNQRITLGVWAANFVPLCDKYLPGFSISHIAFSTNYARQFFPVRNASFNILQNSMMGVIGGAFLRKTQRLGRPLYSWTVNEPKRMEWCIKKQLDGVITDDPRLFLEVCKNWSPSSPKPSFSFKEWYSIMKFQVLTTVYGIYFRWKFGYGVERKYRLT</sequence>
<dbReference type="Proteomes" id="UP000799302">
    <property type="component" value="Unassembled WGS sequence"/>
</dbReference>
<keyword evidence="4" id="KW-1185">Reference proteome</keyword>
<dbReference type="Pfam" id="PF03009">
    <property type="entry name" value="GDPD"/>
    <property type="match status" value="1"/>
</dbReference>
<proteinExistence type="predicted"/>
<accession>A0A6A6UG68</accession>
<feature type="compositionally biased region" description="Polar residues" evidence="1">
    <location>
        <begin position="57"/>
        <end position="69"/>
    </location>
</feature>
<organism evidence="3 4">
    <name type="scientific">Microthyrium microscopicum</name>
    <dbReference type="NCBI Taxonomy" id="703497"/>
    <lineage>
        <taxon>Eukaryota</taxon>
        <taxon>Fungi</taxon>
        <taxon>Dikarya</taxon>
        <taxon>Ascomycota</taxon>
        <taxon>Pezizomycotina</taxon>
        <taxon>Dothideomycetes</taxon>
        <taxon>Dothideomycetes incertae sedis</taxon>
        <taxon>Microthyriales</taxon>
        <taxon>Microthyriaceae</taxon>
        <taxon>Microthyrium</taxon>
    </lineage>
</organism>
<dbReference type="GO" id="GO:0006629">
    <property type="term" value="P:lipid metabolic process"/>
    <property type="evidence" value="ECO:0007669"/>
    <property type="project" value="InterPro"/>
</dbReference>
<evidence type="ECO:0000313" key="3">
    <source>
        <dbReference type="EMBL" id="KAF2669884.1"/>
    </source>
</evidence>
<dbReference type="InterPro" id="IPR030395">
    <property type="entry name" value="GP_PDE_dom"/>
</dbReference>
<dbReference type="EMBL" id="MU004234">
    <property type="protein sequence ID" value="KAF2669884.1"/>
    <property type="molecule type" value="Genomic_DNA"/>
</dbReference>
<dbReference type="PANTHER" id="PTHR43805:SF1">
    <property type="entry name" value="GP-PDE DOMAIN-CONTAINING PROTEIN"/>
    <property type="match status" value="1"/>
</dbReference>
<dbReference type="CDD" id="cd08570">
    <property type="entry name" value="GDPD_YPL206cp_fungi"/>
    <property type="match status" value="1"/>
</dbReference>
<evidence type="ECO:0000259" key="2">
    <source>
        <dbReference type="PROSITE" id="PS51704"/>
    </source>
</evidence>
<name>A0A6A6UG68_9PEZI</name>